<reference evidence="1 2" key="1">
    <citation type="submission" date="2016-10" db="EMBL/GenBank/DDBJ databases">
        <authorList>
            <person name="de Groot N.N."/>
        </authorList>
    </citation>
    <scope>NUCLEOTIDE SEQUENCE [LARGE SCALE GENOMIC DNA]</scope>
    <source>
        <strain evidence="1 2">D31d</strain>
    </source>
</reference>
<name>A0A1H4E911_XYLRU</name>
<protein>
    <submittedName>
        <fullName evidence="1">Uncharacterized protein</fullName>
    </submittedName>
</protein>
<evidence type="ECO:0000313" key="1">
    <source>
        <dbReference type="EMBL" id="SEA81523.1"/>
    </source>
</evidence>
<dbReference type="Proteomes" id="UP000182257">
    <property type="component" value="Unassembled WGS sequence"/>
</dbReference>
<proteinExistence type="predicted"/>
<organism evidence="1 2">
    <name type="scientific">Xylanibacter ruminicola</name>
    <name type="common">Prevotella ruminicola</name>
    <dbReference type="NCBI Taxonomy" id="839"/>
    <lineage>
        <taxon>Bacteria</taxon>
        <taxon>Pseudomonadati</taxon>
        <taxon>Bacteroidota</taxon>
        <taxon>Bacteroidia</taxon>
        <taxon>Bacteroidales</taxon>
        <taxon>Prevotellaceae</taxon>
        <taxon>Xylanibacter</taxon>
    </lineage>
</organism>
<evidence type="ECO:0000313" key="2">
    <source>
        <dbReference type="Proteomes" id="UP000182257"/>
    </source>
</evidence>
<dbReference type="AlphaFoldDB" id="A0A1H4E911"/>
<dbReference type="EMBL" id="FNRF01000005">
    <property type="protein sequence ID" value="SEA81523.1"/>
    <property type="molecule type" value="Genomic_DNA"/>
</dbReference>
<accession>A0A1H4E911</accession>
<sequence>MFNNLDYYTFFIFYIKKINYNENSAERMSSRGRRR</sequence>
<gene>
    <name evidence="1" type="ORF">SAMN05216462_2646</name>
</gene>